<feature type="domain" description="Penicillin-binding protein transpeptidase" evidence="1">
    <location>
        <begin position="158"/>
        <end position="466"/>
    </location>
</feature>
<protein>
    <submittedName>
        <fullName evidence="3">Cell division protein FtsI/penicillin-binding protein 2</fullName>
    </submittedName>
</protein>
<dbReference type="Gene3D" id="3.90.1310.10">
    <property type="entry name" value="Penicillin-binding protein 2a (Domain 2)"/>
    <property type="match status" value="1"/>
</dbReference>
<dbReference type="PANTHER" id="PTHR30627">
    <property type="entry name" value="PEPTIDOGLYCAN D,D-TRANSPEPTIDASE"/>
    <property type="match status" value="1"/>
</dbReference>
<dbReference type="OrthoDB" id="9804124at2"/>
<gene>
    <name evidence="3" type="ORF">EDC18_101391</name>
</gene>
<dbReference type="InterPro" id="IPR050515">
    <property type="entry name" value="Beta-lactam/transpept"/>
</dbReference>
<accession>A0A4R3MP80</accession>
<dbReference type="InterPro" id="IPR012338">
    <property type="entry name" value="Beta-lactam/transpept-like"/>
</dbReference>
<dbReference type="EMBL" id="SMAL01000001">
    <property type="protein sequence ID" value="TCT17095.1"/>
    <property type="molecule type" value="Genomic_DNA"/>
</dbReference>
<dbReference type="InterPro" id="IPR001460">
    <property type="entry name" value="PCN-bd_Tpept"/>
</dbReference>
<dbReference type="GO" id="GO:0008658">
    <property type="term" value="F:penicillin binding"/>
    <property type="evidence" value="ECO:0007669"/>
    <property type="project" value="InterPro"/>
</dbReference>
<keyword evidence="3" id="KW-0132">Cell division</keyword>
<dbReference type="GO" id="GO:0005886">
    <property type="term" value="C:plasma membrane"/>
    <property type="evidence" value="ECO:0007669"/>
    <property type="project" value="TreeGrafter"/>
</dbReference>
<dbReference type="SUPFAM" id="SSF56601">
    <property type="entry name" value="beta-lactamase/transpeptidase-like"/>
    <property type="match status" value="1"/>
</dbReference>
<sequence length="472" mass="52615">MIKKKKAKENINRIQSLFIGLFVLLIANMIYLAGYKKEELIISPYNPRLTTLEEEVIRGKILGNNYEVLAETVELEDGITERIYPYGRIFSHIIGYTAQGKSGIESLANFDLIRTGEGIIGQIWNEFIGEKNKGNNVVTTLDPLLQEIAFEGLGNNKGAIVVLEPSTGKILALVSKPDFNPNEIEFLLAELNRGNTSETFLFNRATQGLYPPGSTFKVLTALHYIMENPDWEEFQYTCSGSDVFYDNTINCFNNTAHGIMGIREALAVSCNTTFAQLGTEIDLKDFKRFNENFMFNNRLPFPLPNSISKYQLDVNSNLESIPETVMGQGKTEITPLQNALITATIANGGIMMKPYLIDRIEDHNGKVIKKFMPEQHKRIINPNYAFLITELMAGVVTDGTGRSLNNLPFTVAGKTGTAEHRKDEKPHSLFIGFAPTDNPKIVVSIVVENAGTGTQAAVPIARRLLEAYFENQ</sequence>
<dbReference type="GO" id="GO:0071555">
    <property type="term" value="P:cell wall organization"/>
    <property type="evidence" value="ECO:0007669"/>
    <property type="project" value="TreeGrafter"/>
</dbReference>
<proteinExistence type="predicted"/>
<evidence type="ECO:0000313" key="3">
    <source>
        <dbReference type="EMBL" id="TCT17095.1"/>
    </source>
</evidence>
<organism evidence="3 4">
    <name type="scientific">Natranaerovirga pectinivora</name>
    <dbReference type="NCBI Taxonomy" id="682400"/>
    <lineage>
        <taxon>Bacteria</taxon>
        <taxon>Bacillati</taxon>
        <taxon>Bacillota</taxon>
        <taxon>Clostridia</taxon>
        <taxon>Lachnospirales</taxon>
        <taxon>Natranaerovirgaceae</taxon>
        <taxon>Natranaerovirga</taxon>
    </lineage>
</organism>
<evidence type="ECO:0000259" key="2">
    <source>
        <dbReference type="Pfam" id="PF21922"/>
    </source>
</evidence>
<dbReference type="InterPro" id="IPR054120">
    <property type="entry name" value="PBPA_dimer"/>
</dbReference>
<dbReference type="GO" id="GO:0071972">
    <property type="term" value="F:peptidoglycan L,D-transpeptidase activity"/>
    <property type="evidence" value="ECO:0007669"/>
    <property type="project" value="TreeGrafter"/>
</dbReference>
<dbReference type="Gene3D" id="3.40.710.10">
    <property type="entry name" value="DD-peptidase/beta-lactamase superfamily"/>
    <property type="match status" value="1"/>
</dbReference>
<name>A0A4R3MP80_9FIRM</name>
<dbReference type="Pfam" id="PF00905">
    <property type="entry name" value="Transpeptidase"/>
    <property type="match status" value="1"/>
</dbReference>
<dbReference type="PANTHER" id="PTHR30627:SF24">
    <property type="entry name" value="PENICILLIN-BINDING PROTEIN 4B"/>
    <property type="match status" value="1"/>
</dbReference>
<feature type="domain" description="Penicillin binding protein A dimerisation" evidence="2">
    <location>
        <begin position="58"/>
        <end position="137"/>
    </location>
</feature>
<dbReference type="GO" id="GO:0051301">
    <property type="term" value="P:cell division"/>
    <property type="evidence" value="ECO:0007669"/>
    <property type="project" value="UniProtKB-KW"/>
</dbReference>
<dbReference type="Pfam" id="PF21922">
    <property type="entry name" value="PBP_dimer_2"/>
    <property type="match status" value="1"/>
</dbReference>
<evidence type="ECO:0000313" key="4">
    <source>
        <dbReference type="Proteomes" id="UP000294902"/>
    </source>
</evidence>
<dbReference type="AlphaFoldDB" id="A0A4R3MP80"/>
<evidence type="ECO:0000259" key="1">
    <source>
        <dbReference type="Pfam" id="PF00905"/>
    </source>
</evidence>
<comment type="caution">
    <text evidence="3">The sequence shown here is derived from an EMBL/GenBank/DDBJ whole genome shotgun (WGS) entry which is preliminary data.</text>
</comment>
<reference evidence="3 4" key="1">
    <citation type="submission" date="2019-03" db="EMBL/GenBank/DDBJ databases">
        <title>Genomic Encyclopedia of Type Strains, Phase IV (KMG-IV): sequencing the most valuable type-strain genomes for metagenomic binning, comparative biology and taxonomic classification.</title>
        <authorList>
            <person name="Goeker M."/>
        </authorList>
    </citation>
    <scope>NUCLEOTIDE SEQUENCE [LARGE SCALE GENOMIC DNA]</scope>
    <source>
        <strain evidence="3 4">DSM 24629</strain>
    </source>
</reference>
<keyword evidence="3" id="KW-0131">Cell cycle</keyword>
<dbReference type="RefSeq" id="WP_132249707.1">
    <property type="nucleotide sequence ID" value="NZ_SMAL01000001.1"/>
</dbReference>
<keyword evidence="4" id="KW-1185">Reference proteome</keyword>
<dbReference type="Proteomes" id="UP000294902">
    <property type="component" value="Unassembled WGS sequence"/>
</dbReference>